<dbReference type="GO" id="GO:0000256">
    <property type="term" value="P:allantoin catabolic process"/>
    <property type="evidence" value="ECO:0007669"/>
    <property type="project" value="InterPro"/>
</dbReference>
<evidence type="ECO:0000259" key="2">
    <source>
        <dbReference type="Pfam" id="PF03561"/>
    </source>
</evidence>
<dbReference type="Proteomes" id="UP000714275">
    <property type="component" value="Unassembled WGS sequence"/>
</dbReference>
<dbReference type="PANTHER" id="PTHR12045:SF3">
    <property type="entry name" value="INACTIVE ALLANTOICASE-RELATED"/>
    <property type="match status" value="1"/>
</dbReference>
<dbReference type="InterPro" id="IPR005164">
    <property type="entry name" value="Allantoicase"/>
</dbReference>
<dbReference type="OrthoDB" id="10266039at2759"/>
<comment type="similarity">
    <text evidence="1">Belongs to the allantoicase family.</text>
</comment>
<dbReference type="Gene3D" id="2.60.120.260">
    <property type="entry name" value="Galactose-binding domain-like"/>
    <property type="match status" value="2"/>
</dbReference>
<dbReference type="InterPro" id="IPR008979">
    <property type="entry name" value="Galactose-bd-like_sf"/>
</dbReference>
<dbReference type="GO" id="GO:0004037">
    <property type="term" value="F:allantoicase activity"/>
    <property type="evidence" value="ECO:0007669"/>
    <property type="project" value="InterPro"/>
</dbReference>
<reference evidence="3" key="1">
    <citation type="journal article" date="2020" name="New Phytol.">
        <title>Comparative genomics reveals dynamic genome evolution in host specialist ectomycorrhizal fungi.</title>
        <authorList>
            <person name="Lofgren L.A."/>
            <person name="Nguyen N.H."/>
            <person name="Vilgalys R."/>
            <person name="Ruytinx J."/>
            <person name="Liao H.L."/>
            <person name="Branco S."/>
            <person name="Kuo A."/>
            <person name="LaButti K."/>
            <person name="Lipzen A."/>
            <person name="Andreopoulos W."/>
            <person name="Pangilinan J."/>
            <person name="Riley R."/>
            <person name="Hundley H."/>
            <person name="Na H."/>
            <person name="Barry K."/>
            <person name="Grigoriev I.V."/>
            <person name="Stajich J.E."/>
            <person name="Kennedy P.G."/>
        </authorList>
    </citation>
    <scope>NUCLEOTIDE SEQUENCE</scope>
    <source>
        <strain evidence="3">DOB743</strain>
    </source>
</reference>
<evidence type="ECO:0000313" key="3">
    <source>
        <dbReference type="EMBL" id="KAG1777637.1"/>
    </source>
</evidence>
<dbReference type="SUPFAM" id="SSF49785">
    <property type="entry name" value="Galactose-binding domain-like"/>
    <property type="match status" value="2"/>
</dbReference>
<evidence type="ECO:0000313" key="4">
    <source>
        <dbReference type="Proteomes" id="UP000714275"/>
    </source>
</evidence>
<sequence length="375" mass="41876">MTMQCAMAYEVVPLEDFSKEFGSTTELSSVSIGGQVVHVSDEFFAEAHQLLLVEPPVSLAKQYGPNGELYSGWETRRHNPTYDWWEDTLHRCTIKLGTTGIITGFDIDTTHFNGNEAPEASVDAAYEFPNEGTTWKDILPKVRLGPSRRHLYKIPATGQATYVRLRIYPDGGIARFRVYGHVMPVFPANPVEPFDLAHIFTGGKVVATSDDHFGSSLNLLLPGRGKDMGDGWETKRSYAKDHQDWVTIKLGAPGYLSTAVIDTIHFKGNFPEICDIRGIYSQDIAPDANSDDWKIILSPVKLGPHRMHFFRLSSPCKQYTHVKVSIYPDGGIKRIRIIGTMTTKYEADVTEITQADGTHQTTPIIVEEGWEIIEG</sequence>
<feature type="domain" description="Allantoicase" evidence="2">
    <location>
        <begin position="202"/>
        <end position="341"/>
    </location>
</feature>
<keyword evidence="4" id="KW-1185">Reference proteome</keyword>
<comment type="caution">
    <text evidence="3">The sequence shown here is derived from an EMBL/GenBank/DDBJ whole genome shotgun (WGS) entry which is preliminary data.</text>
</comment>
<dbReference type="PANTHER" id="PTHR12045">
    <property type="entry name" value="ALLANTOICASE"/>
    <property type="match status" value="1"/>
</dbReference>
<organism evidence="3 4">
    <name type="scientific">Suillus placidus</name>
    <dbReference type="NCBI Taxonomy" id="48579"/>
    <lineage>
        <taxon>Eukaryota</taxon>
        <taxon>Fungi</taxon>
        <taxon>Dikarya</taxon>
        <taxon>Basidiomycota</taxon>
        <taxon>Agaricomycotina</taxon>
        <taxon>Agaricomycetes</taxon>
        <taxon>Agaricomycetidae</taxon>
        <taxon>Boletales</taxon>
        <taxon>Suillineae</taxon>
        <taxon>Suillaceae</taxon>
        <taxon>Suillus</taxon>
    </lineage>
</organism>
<dbReference type="InterPro" id="IPR015908">
    <property type="entry name" value="Allantoicase_dom"/>
</dbReference>
<dbReference type="Pfam" id="PF03561">
    <property type="entry name" value="Allantoicase"/>
    <property type="match status" value="2"/>
</dbReference>
<accession>A0A9P6ZVV7</accession>
<protein>
    <submittedName>
        <fullName evidence="3">Allantoicase</fullName>
    </submittedName>
</protein>
<gene>
    <name evidence="3" type="ORF">EV702DRAFT_1222220</name>
</gene>
<name>A0A9P6ZVV7_9AGAM</name>
<proteinExistence type="inferred from homology"/>
<dbReference type="EMBL" id="JABBWD010000019">
    <property type="protein sequence ID" value="KAG1777637.1"/>
    <property type="molecule type" value="Genomic_DNA"/>
</dbReference>
<dbReference type="NCBIfam" id="TIGR02961">
    <property type="entry name" value="allantoicase"/>
    <property type="match status" value="1"/>
</dbReference>
<feature type="domain" description="Allantoicase" evidence="2">
    <location>
        <begin position="33"/>
        <end position="182"/>
    </location>
</feature>
<dbReference type="PIRSF" id="PIRSF016516">
    <property type="entry name" value="Allantoicase"/>
    <property type="match status" value="1"/>
</dbReference>
<evidence type="ECO:0000256" key="1">
    <source>
        <dbReference type="ARBA" id="ARBA00009242"/>
    </source>
</evidence>
<dbReference type="AlphaFoldDB" id="A0A9P6ZVV7"/>